<dbReference type="KEGG" id="pacr:FXN63_08505"/>
<name>A0A5C0B3J6_9BURK</name>
<dbReference type="EMBL" id="CP043046">
    <property type="protein sequence ID" value="QEI09192.1"/>
    <property type="molecule type" value="Genomic_DNA"/>
</dbReference>
<evidence type="ECO:0000259" key="1">
    <source>
        <dbReference type="Pfam" id="PF15652"/>
    </source>
</evidence>
<sequence length="97" mass="10788">MQSHHTIQDAWAKVNVSGYSRGSAPAILLPVSSQHSTVTALRNARRDERLANGQPKWGTSMEDEFRNSYRDLGAAGVSEKCKRKAIKQACKNFVENK</sequence>
<dbReference type="InterPro" id="IPR028900">
    <property type="entry name" value="Tox-SHH_dom"/>
</dbReference>
<protein>
    <recommendedName>
        <fullName evidence="1">Tox-SHH domain-containing protein</fullName>
    </recommendedName>
</protein>
<dbReference type="Proteomes" id="UP000325161">
    <property type="component" value="Chromosome"/>
</dbReference>
<evidence type="ECO:0000313" key="3">
    <source>
        <dbReference type="Proteomes" id="UP000325161"/>
    </source>
</evidence>
<feature type="domain" description="Tox-SHH" evidence="1">
    <location>
        <begin position="1"/>
        <end position="93"/>
    </location>
</feature>
<reference evidence="2 3" key="1">
    <citation type="submission" date="2019-08" db="EMBL/GenBank/DDBJ databases">
        <title>Amphibian skin-associated Pigmentiphaga: genome sequence and occurrence across geography and hosts.</title>
        <authorList>
            <person name="Bletz M.C."/>
            <person name="Bunk B."/>
            <person name="Sproeer C."/>
            <person name="Biwer P."/>
            <person name="Reiter S."/>
            <person name="Rabemananjara F.C.E."/>
            <person name="Schulz S."/>
            <person name="Overmann J."/>
            <person name="Vences M."/>
        </authorList>
    </citation>
    <scope>NUCLEOTIDE SEQUENCE [LARGE SCALE GENOMIC DNA]</scope>
    <source>
        <strain evidence="2 3">Mada1488</strain>
    </source>
</reference>
<evidence type="ECO:0000313" key="2">
    <source>
        <dbReference type="EMBL" id="QEI09192.1"/>
    </source>
</evidence>
<dbReference type="Pfam" id="PF15652">
    <property type="entry name" value="Tox-SHH"/>
    <property type="match status" value="1"/>
</dbReference>
<accession>A0A5C0B3J6</accession>
<dbReference type="OrthoDB" id="5445630at2"/>
<proteinExistence type="predicted"/>
<organism evidence="2 3">
    <name type="scientific">Pigmentiphaga aceris</name>
    <dbReference type="NCBI Taxonomy" id="1940612"/>
    <lineage>
        <taxon>Bacteria</taxon>
        <taxon>Pseudomonadati</taxon>
        <taxon>Pseudomonadota</taxon>
        <taxon>Betaproteobacteria</taxon>
        <taxon>Burkholderiales</taxon>
        <taxon>Alcaligenaceae</taxon>
        <taxon>Pigmentiphaga</taxon>
    </lineage>
</organism>
<dbReference type="AlphaFoldDB" id="A0A5C0B3J6"/>
<gene>
    <name evidence="2" type="ORF">FXN63_08505</name>
</gene>
<dbReference type="RefSeq" id="WP_148819081.1">
    <property type="nucleotide sequence ID" value="NZ_CP043046.1"/>
</dbReference>
<keyword evidence="3" id="KW-1185">Reference proteome</keyword>